<dbReference type="EMBL" id="PGVD01000030">
    <property type="protein sequence ID" value="PLR96680.1"/>
    <property type="molecule type" value="Genomic_DNA"/>
</dbReference>
<dbReference type="AlphaFoldDB" id="A0A2N5GMN4"/>
<reference evidence="2 4" key="2">
    <citation type="submission" date="2017-12" db="EMBL/GenBank/DDBJ databases">
        <title>Comparative Functional Genomics of Dry Heat Resistant strains isolated from the Viking Spacecraft.</title>
        <authorList>
            <person name="Seuylemezian A."/>
            <person name="Cooper K."/>
            <person name="Vaishampayan P."/>
        </authorList>
    </citation>
    <scope>NUCLEOTIDE SEQUENCE [LARGE SCALE GENOMIC DNA]</scope>
    <source>
        <strain evidence="2 4">ATCC 29669</strain>
    </source>
</reference>
<reference evidence="1 3" key="1">
    <citation type="submission" date="2017-11" db="EMBL/GenBank/DDBJ databases">
        <title>Comparitive Functional Genomics of Dry Heat Resistant strains isolated from the Viking Spacecraft.</title>
        <authorList>
            <person name="Seuylemezian A."/>
            <person name="Cooper K."/>
            <person name="Vaishampayan P."/>
        </authorList>
    </citation>
    <scope>NUCLEOTIDE SEQUENCE [LARGE SCALE GENOMIC DNA]</scope>
    <source>
        <strain evidence="1 3">M4.6</strain>
    </source>
</reference>
<dbReference type="InterPro" id="IPR011852">
    <property type="entry name" value="TRAP_TAXI"/>
</dbReference>
<dbReference type="PROSITE" id="PS51257">
    <property type="entry name" value="PROKAR_LIPOPROTEIN"/>
    <property type="match status" value="1"/>
</dbReference>
<evidence type="ECO:0000313" key="3">
    <source>
        <dbReference type="Proteomes" id="UP000234951"/>
    </source>
</evidence>
<comment type="caution">
    <text evidence="1">The sequence shown here is derived from an EMBL/GenBank/DDBJ whole genome shotgun (WGS) entry which is preliminary data.</text>
</comment>
<organism evidence="1 3">
    <name type="scientific">Bacillus canaveralius</name>
    <dbReference type="NCBI Taxonomy" id="1403243"/>
    <lineage>
        <taxon>Bacteria</taxon>
        <taxon>Bacillati</taxon>
        <taxon>Bacillota</taxon>
        <taxon>Bacilli</taxon>
        <taxon>Bacillales</taxon>
        <taxon>Bacillaceae</taxon>
        <taxon>Bacillus</taxon>
    </lineage>
</organism>
<dbReference type="Proteomes" id="UP000234951">
    <property type="component" value="Unassembled WGS sequence"/>
</dbReference>
<dbReference type="CDD" id="cd13520">
    <property type="entry name" value="PBP2_TAXI_TRAP"/>
    <property type="match status" value="1"/>
</dbReference>
<sequence length="339" mass="36666">MKKRIYQIFTIILSITFLLAGCGGSSEQTKSSKANASSGGELKVTIAGGAAGGLWSTIGEGLGEALKRTHKSASFTYQPGQDGANIITVTTGQADFGIVSSSAAKWAYKGEGPYPSKVDKVRTVAFLHQMPYHFTVSEDSGINSIEQIAEEKFPLIVAVNTKDSPMEISNQIVFESYGISYEQIEKNGGSIQYLAISKANDQIKDNKMHGSISPLPTPAGNLMELNSSKPIKLLPLSDAAIKAMEEKVEARPYTIKAGTYPFVKQDIPTAAVDTILITSADIPEDVVYKMTKAMYEQMDYLYTVHQSFEAVTKETIAEVTGAPLHPGAEKFYKEIGILK</sequence>
<dbReference type="Gene3D" id="3.40.190.10">
    <property type="entry name" value="Periplasmic binding protein-like II"/>
    <property type="match status" value="2"/>
</dbReference>
<protein>
    <submittedName>
        <fullName evidence="1">Uncharacterized protein</fullName>
    </submittedName>
</protein>
<evidence type="ECO:0000313" key="4">
    <source>
        <dbReference type="Proteomes" id="UP000235114"/>
    </source>
</evidence>
<dbReference type="OrthoDB" id="9776669at2"/>
<dbReference type="PANTHER" id="PTHR42941:SF1">
    <property type="entry name" value="SLL1037 PROTEIN"/>
    <property type="match status" value="1"/>
</dbReference>
<gene>
    <name evidence="1" type="ORF">CU635_09470</name>
    <name evidence="2" type="ORF">CVD25_11695</name>
</gene>
<dbReference type="EMBL" id="PGVA01000022">
    <property type="protein sequence ID" value="PLR83273.1"/>
    <property type="molecule type" value="Genomic_DNA"/>
</dbReference>
<keyword evidence="4" id="KW-1185">Reference proteome</keyword>
<dbReference type="RefSeq" id="WP_101577125.1">
    <property type="nucleotide sequence ID" value="NZ_PGVA01000022.1"/>
</dbReference>
<dbReference type="Pfam" id="PF16868">
    <property type="entry name" value="NMT1_3"/>
    <property type="match status" value="1"/>
</dbReference>
<name>A0A2N5GMN4_9BACI</name>
<dbReference type="PANTHER" id="PTHR42941">
    <property type="entry name" value="SLL1037 PROTEIN"/>
    <property type="match status" value="1"/>
</dbReference>
<accession>A0A2N5GMN4</accession>
<dbReference type="Proteomes" id="UP000235114">
    <property type="component" value="Unassembled WGS sequence"/>
</dbReference>
<dbReference type="NCBIfam" id="TIGR02122">
    <property type="entry name" value="TRAP_TAXI"/>
    <property type="match status" value="1"/>
</dbReference>
<proteinExistence type="predicted"/>
<evidence type="ECO:0000313" key="2">
    <source>
        <dbReference type="EMBL" id="PLR96680.1"/>
    </source>
</evidence>
<dbReference type="SUPFAM" id="SSF53850">
    <property type="entry name" value="Periplasmic binding protein-like II"/>
    <property type="match status" value="1"/>
</dbReference>
<evidence type="ECO:0000313" key="1">
    <source>
        <dbReference type="EMBL" id="PLR83273.1"/>
    </source>
</evidence>